<name>A0ABP0IZC5_9DINO</name>
<protein>
    <submittedName>
        <fullName evidence="2">Uncharacterized protein</fullName>
    </submittedName>
</protein>
<evidence type="ECO:0000256" key="1">
    <source>
        <dbReference type="SAM" id="MobiDB-lite"/>
    </source>
</evidence>
<feature type="non-terminal residue" evidence="2">
    <location>
        <position position="1"/>
    </location>
</feature>
<proteinExistence type="predicted"/>
<feature type="compositionally biased region" description="Acidic residues" evidence="1">
    <location>
        <begin position="1"/>
        <end position="18"/>
    </location>
</feature>
<comment type="caution">
    <text evidence="2">The sequence shown here is derived from an EMBL/GenBank/DDBJ whole genome shotgun (WGS) entry which is preliminary data.</text>
</comment>
<evidence type="ECO:0000313" key="2">
    <source>
        <dbReference type="EMBL" id="CAK9007461.1"/>
    </source>
</evidence>
<organism evidence="2 3">
    <name type="scientific">Durusdinium trenchii</name>
    <dbReference type="NCBI Taxonomy" id="1381693"/>
    <lineage>
        <taxon>Eukaryota</taxon>
        <taxon>Sar</taxon>
        <taxon>Alveolata</taxon>
        <taxon>Dinophyceae</taxon>
        <taxon>Suessiales</taxon>
        <taxon>Symbiodiniaceae</taxon>
        <taxon>Durusdinium</taxon>
    </lineage>
</organism>
<accession>A0ABP0IZC5</accession>
<evidence type="ECO:0000313" key="3">
    <source>
        <dbReference type="Proteomes" id="UP001642484"/>
    </source>
</evidence>
<reference evidence="2 3" key="1">
    <citation type="submission" date="2024-02" db="EMBL/GenBank/DDBJ databases">
        <authorList>
            <person name="Chen Y."/>
            <person name="Shah S."/>
            <person name="Dougan E. K."/>
            <person name="Thang M."/>
            <person name="Chan C."/>
        </authorList>
    </citation>
    <scope>NUCLEOTIDE SEQUENCE [LARGE SCALE GENOMIC DNA]</scope>
</reference>
<feature type="non-terminal residue" evidence="2">
    <location>
        <position position="91"/>
    </location>
</feature>
<gene>
    <name evidence="2" type="ORF">CCMP2556_LOCUS8850</name>
</gene>
<dbReference type="EMBL" id="CAXAMN010004057">
    <property type="protein sequence ID" value="CAK9007461.1"/>
    <property type="molecule type" value="Genomic_DNA"/>
</dbReference>
<keyword evidence="3" id="KW-1185">Reference proteome</keyword>
<feature type="region of interest" description="Disordered" evidence="1">
    <location>
        <begin position="1"/>
        <end position="24"/>
    </location>
</feature>
<dbReference type="Proteomes" id="UP001642484">
    <property type="component" value="Unassembled WGS sequence"/>
</dbReference>
<sequence>ENEPDEGNQEAEAGEEDEVQPRNRTEFYSLFKNKGPTKSVAGFMADRSVKHAAHILCDVTYPLENFYYETLEMISKGWMSQQTWESRRSVG</sequence>